<keyword evidence="2" id="KW-1185">Reference proteome</keyword>
<protein>
    <recommendedName>
        <fullName evidence="3">Helix-turn-helix domain-containing protein</fullName>
    </recommendedName>
</protein>
<dbReference type="EMBL" id="ASRV01000127">
    <property type="protein sequence ID" value="EOR25303.1"/>
    <property type="molecule type" value="Genomic_DNA"/>
</dbReference>
<reference evidence="1 2" key="1">
    <citation type="submission" date="2013-03" db="EMBL/GenBank/DDBJ databases">
        <title>Whole genome shotgun sequencing of Clostridium sartagoforme AAU1.</title>
        <authorList>
            <person name="Joshi C.G."/>
            <person name="Duggirala S.M."/>
            <person name="Nathani N.M."/>
            <person name="Bhatt V.D."/>
            <person name="Patel A.K."/>
            <person name="Pandya P.R."/>
            <person name="KaPatel J.A."/>
        </authorList>
    </citation>
    <scope>NUCLEOTIDE SEQUENCE [LARGE SCALE GENOMIC DNA]</scope>
    <source>
        <strain evidence="1 2">AAU1</strain>
    </source>
</reference>
<dbReference type="OrthoDB" id="2063024at2"/>
<dbReference type="AlphaFoldDB" id="R9C7Q3"/>
<dbReference type="Proteomes" id="UP000013988">
    <property type="component" value="Unassembled WGS sequence"/>
</dbReference>
<organism evidence="1 2">
    <name type="scientific">Clostridium sartagoforme AAU1</name>
    <dbReference type="NCBI Taxonomy" id="1202534"/>
    <lineage>
        <taxon>Bacteria</taxon>
        <taxon>Bacillati</taxon>
        <taxon>Bacillota</taxon>
        <taxon>Clostridia</taxon>
        <taxon>Eubacteriales</taxon>
        <taxon>Clostridiaceae</taxon>
        <taxon>Clostridium</taxon>
    </lineage>
</organism>
<accession>R9C7Q3</accession>
<gene>
    <name evidence="1" type="ORF">A500_10515</name>
</gene>
<evidence type="ECO:0000313" key="2">
    <source>
        <dbReference type="Proteomes" id="UP000013988"/>
    </source>
</evidence>
<proteinExistence type="predicted"/>
<name>R9C7Q3_9CLOT</name>
<dbReference type="RefSeq" id="WP_016207449.1">
    <property type="nucleotide sequence ID" value="NZ_ASRV01000127.1"/>
</dbReference>
<sequence>MNIEISDETIKVIQTFTGMTIEEFLEQTKKDLLDKYQDGNIITVKEAAKIMGKSQQFVRVGLQRGLLPFGTAFKMSNKYSYYISPKKFYEYVGYTPENK</sequence>
<evidence type="ECO:0000313" key="1">
    <source>
        <dbReference type="EMBL" id="EOR25303.1"/>
    </source>
</evidence>
<evidence type="ECO:0008006" key="3">
    <source>
        <dbReference type="Google" id="ProtNLM"/>
    </source>
</evidence>
<comment type="caution">
    <text evidence="1">The sequence shown here is derived from an EMBL/GenBank/DDBJ whole genome shotgun (WGS) entry which is preliminary data.</text>
</comment>